<dbReference type="Gene3D" id="6.10.250.2140">
    <property type="match status" value="1"/>
</dbReference>
<dbReference type="RefSeq" id="WP_061932506.1">
    <property type="nucleotide sequence ID" value="NZ_JABCQN010000004.1"/>
</dbReference>
<dbReference type="AlphaFoldDB" id="A0A9Q2FMQ9"/>
<accession>A0A9Q2FMQ9</accession>
<evidence type="ECO:0000313" key="3">
    <source>
        <dbReference type="EMBL" id="MBF0871121.1"/>
    </source>
</evidence>
<organism evidence="3 4">
    <name type="scientific">Gluconobacter japonicus</name>
    <dbReference type="NCBI Taxonomy" id="376620"/>
    <lineage>
        <taxon>Bacteria</taxon>
        <taxon>Pseudomonadati</taxon>
        <taxon>Pseudomonadota</taxon>
        <taxon>Alphaproteobacteria</taxon>
        <taxon>Acetobacterales</taxon>
        <taxon>Acetobacteraceae</taxon>
        <taxon>Gluconobacter</taxon>
    </lineage>
</organism>
<proteinExistence type="predicted"/>
<dbReference type="GeneID" id="81474975"/>
<sequence>MKLLLSLATSAVLTFSTLPAQASSLHKDWESFKAHRAFHHLSSDGQHTMTDLLKARQLLSAGQTDAAIPALYDAQKRLAAATKASQKFQAAESDLHTAPGHPASPEHHVSTGQIDWLPVGGEFIASETLAPEQKAAVESANTQLKNGDTASAAQTMKVVGQNADFILALAPIAPFQGAINRATVFTEGRHPQEALEALNEALNSIIFVSEDFVTTMVPNNTHPAAK</sequence>
<evidence type="ECO:0000256" key="1">
    <source>
        <dbReference type="SAM" id="MobiDB-lite"/>
    </source>
</evidence>
<name>A0A9Q2FMQ9_GLUJA</name>
<feature type="signal peptide" evidence="2">
    <location>
        <begin position="1"/>
        <end position="22"/>
    </location>
</feature>
<dbReference type="Pfam" id="PF10938">
    <property type="entry name" value="YfdX"/>
    <property type="match status" value="1"/>
</dbReference>
<dbReference type="Gene3D" id="1.20.120.1940">
    <property type="entry name" value="YfdX protein domain"/>
    <property type="match status" value="1"/>
</dbReference>
<keyword evidence="2" id="KW-0732">Signal</keyword>
<protein>
    <submittedName>
        <fullName evidence="3">YfdX family protein</fullName>
    </submittedName>
</protein>
<feature type="region of interest" description="Disordered" evidence="1">
    <location>
        <begin position="90"/>
        <end position="110"/>
    </location>
</feature>
<evidence type="ECO:0000256" key="2">
    <source>
        <dbReference type="SAM" id="SignalP"/>
    </source>
</evidence>
<evidence type="ECO:0000313" key="4">
    <source>
        <dbReference type="Proteomes" id="UP000661006"/>
    </source>
</evidence>
<comment type="caution">
    <text evidence="3">The sequence shown here is derived from an EMBL/GenBank/DDBJ whole genome shotgun (WGS) entry which is preliminary data.</text>
</comment>
<reference evidence="3" key="1">
    <citation type="submission" date="2020-04" db="EMBL/GenBank/DDBJ databases">
        <authorList>
            <person name="Sombolestani A."/>
        </authorList>
    </citation>
    <scope>NUCLEOTIDE SEQUENCE</scope>
    <source>
        <strain evidence="3">R71697</strain>
    </source>
</reference>
<dbReference type="InterPro" id="IPR021236">
    <property type="entry name" value="Uncharacterised_YfdX"/>
</dbReference>
<feature type="chain" id="PRO_5040412704" evidence="2">
    <location>
        <begin position="23"/>
        <end position="226"/>
    </location>
</feature>
<dbReference type="EMBL" id="JABCQN010000004">
    <property type="protein sequence ID" value="MBF0871121.1"/>
    <property type="molecule type" value="Genomic_DNA"/>
</dbReference>
<gene>
    <name evidence="3" type="ORF">HKD32_09730</name>
</gene>
<dbReference type="Proteomes" id="UP000661006">
    <property type="component" value="Unassembled WGS sequence"/>
</dbReference>
<reference evidence="3" key="2">
    <citation type="submission" date="2020-11" db="EMBL/GenBank/DDBJ databases">
        <title>Description of novel Gluconobacter species.</title>
        <authorList>
            <person name="Cleenwerck I."/>
            <person name="Cnockaert M."/>
            <person name="Borremans W."/>
            <person name="Wieme A.D."/>
            <person name="De Vuyst L."/>
            <person name="Vandamme P."/>
        </authorList>
    </citation>
    <scope>NUCLEOTIDE SEQUENCE</scope>
    <source>
        <strain evidence="3">R71697</strain>
    </source>
</reference>